<dbReference type="InterPro" id="IPR001387">
    <property type="entry name" value="Cro/C1-type_HTH"/>
</dbReference>
<name>A0A0G4Q0A0_9GAMM</name>
<dbReference type="EMBL" id="CVRY01000001">
    <property type="protein sequence ID" value="CRL59056.1"/>
    <property type="molecule type" value="Genomic_DNA"/>
</dbReference>
<accession>A0A0G4Q0A0</accession>
<dbReference type="InterPro" id="IPR050077">
    <property type="entry name" value="LexA_repressor"/>
</dbReference>
<dbReference type="Gene3D" id="1.10.260.40">
    <property type="entry name" value="lambda repressor-like DNA-binding domains"/>
    <property type="match status" value="1"/>
</dbReference>
<dbReference type="CDD" id="cd06529">
    <property type="entry name" value="S24_LexA-like"/>
    <property type="match status" value="1"/>
</dbReference>
<dbReference type="Proteomes" id="UP000183920">
    <property type="component" value="Unassembled WGS sequence"/>
</dbReference>
<dbReference type="InterPro" id="IPR039418">
    <property type="entry name" value="LexA-like"/>
</dbReference>
<dbReference type="Pfam" id="PF01381">
    <property type="entry name" value="HTH_3"/>
    <property type="match status" value="1"/>
</dbReference>
<reference evidence="3" key="1">
    <citation type="submission" date="2015-06" db="EMBL/GenBank/DDBJ databases">
        <authorList>
            <person name="Urmite Genomes"/>
        </authorList>
    </citation>
    <scope>NUCLEOTIDE SEQUENCE [LARGE SCALE GENOMIC DNA]</scope>
    <source>
        <strain evidence="3">CSUR P1867</strain>
    </source>
</reference>
<dbReference type="AlphaFoldDB" id="A0A0G4Q0A0"/>
<dbReference type="SUPFAM" id="SSF51306">
    <property type="entry name" value="LexA/Signal peptidase"/>
    <property type="match status" value="1"/>
</dbReference>
<protein>
    <submittedName>
        <fullName evidence="2">Putative HTH-type transcriptional regulator</fullName>
    </submittedName>
</protein>
<dbReference type="InterPro" id="IPR010982">
    <property type="entry name" value="Lambda_DNA-bd_dom_sf"/>
</dbReference>
<organism evidence="2 3">
    <name type="scientific">Proteus penneri</name>
    <dbReference type="NCBI Taxonomy" id="102862"/>
    <lineage>
        <taxon>Bacteria</taxon>
        <taxon>Pseudomonadati</taxon>
        <taxon>Pseudomonadota</taxon>
        <taxon>Gammaproteobacteria</taxon>
        <taxon>Enterobacterales</taxon>
        <taxon>Morganellaceae</taxon>
        <taxon>Proteus</taxon>
    </lineage>
</organism>
<feature type="domain" description="HTH cro/C1-type" evidence="1">
    <location>
        <begin position="8"/>
        <end position="62"/>
    </location>
</feature>
<dbReference type="InterPro" id="IPR036286">
    <property type="entry name" value="LexA/Signal_pep-like_sf"/>
</dbReference>
<dbReference type="CDD" id="cd00093">
    <property type="entry name" value="HTH_XRE"/>
    <property type="match status" value="1"/>
</dbReference>
<dbReference type="SMART" id="SM00530">
    <property type="entry name" value="HTH_XRE"/>
    <property type="match status" value="1"/>
</dbReference>
<dbReference type="PANTHER" id="PTHR33516">
    <property type="entry name" value="LEXA REPRESSOR"/>
    <property type="match status" value="1"/>
</dbReference>
<dbReference type="GO" id="GO:0003677">
    <property type="term" value="F:DNA binding"/>
    <property type="evidence" value="ECO:0007669"/>
    <property type="project" value="InterPro"/>
</dbReference>
<dbReference type="PROSITE" id="PS50943">
    <property type="entry name" value="HTH_CROC1"/>
    <property type="match status" value="1"/>
</dbReference>
<dbReference type="Gene3D" id="2.10.109.10">
    <property type="entry name" value="Umud Fragment, subunit A"/>
    <property type="match status" value="1"/>
</dbReference>
<evidence type="ECO:0000313" key="2">
    <source>
        <dbReference type="EMBL" id="CRL59056.1"/>
    </source>
</evidence>
<dbReference type="InterPro" id="IPR015927">
    <property type="entry name" value="Peptidase_S24_S26A/B/C"/>
</dbReference>
<proteinExistence type="predicted"/>
<evidence type="ECO:0000313" key="3">
    <source>
        <dbReference type="Proteomes" id="UP000183920"/>
    </source>
</evidence>
<gene>
    <name evidence="2" type="ORF">BN1804_00229</name>
</gene>
<evidence type="ECO:0000259" key="1">
    <source>
        <dbReference type="PROSITE" id="PS50943"/>
    </source>
</evidence>
<dbReference type="SUPFAM" id="SSF47413">
    <property type="entry name" value="lambda repressor-like DNA-binding domains"/>
    <property type="match status" value="1"/>
</dbReference>
<sequence>MKEMSERIKQRRLELKMTQQALAKKAGVNRVTVTGWEKGDYQPNGANLQALASALETSPIWLVDGKEDPISNVSFLKFNRSSGEYPLISWVSAGNWSEAVEPYHRKSIDTWYETTVHCSEESFWLEVKGDSMTSPSGLSIPEGMIILVDPAVEVVSGKLVVAKLESENEVTFKQYIVDAGNHYLKPLNPQYRLIPINGNCKIVGVVVDAKIAHLP</sequence>
<dbReference type="PANTHER" id="PTHR33516:SF2">
    <property type="entry name" value="LEXA REPRESSOR-RELATED"/>
    <property type="match status" value="1"/>
</dbReference>
<dbReference type="Pfam" id="PF00717">
    <property type="entry name" value="Peptidase_S24"/>
    <property type="match status" value="1"/>
</dbReference>